<keyword evidence="10" id="KW-1185">Reference proteome</keyword>
<comment type="subcellular location">
    <subcellularLocation>
        <location evidence="1 8">Cell outer membrane</location>
    </subcellularLocation>
</comment>
<sequence precursor="true">MTAMTARLRVAILFVLLSVFAAPAQSCDSMPSWARSACNRLDQIWTEGGNDLYISGYTWHNRATYSKEQINGFNELAWGGGYGRSIYDEDGDWQGLYAMAFLDSHSKVQPAAGYGFLKIGQVSENFRLGAGYTVFLTARQDIMGYVPFPGILPLVSASYKGAMLYATYIPGSSGTGNVLFIFGRWRF</sequence>
<comment type="subunit">
    <text evidence="8">Homodimer.</text>
</comment>
<dbReference type="AlphaFoldDB" id="A0A6S7A7E9"/>
<evidence type="ECO:0000256" key="8">
    <source>
        <dbReference type="HAMAP-Rule" id="MF_00837"/>
    </source>
</evidence>
<dbReference type="GO" id="GO:0016746">
    <property type="term" value="F:acyltransferase activity"/>
    <property type="evidence" value="ECO:0007669"/>
    <property type="project" value="UniProtKB-UniRule"/>
</dbReference>
<dbReference type="Pfam" id="PF07017">
    <property type="entry name" value="PagP"/>
    <property type="match status" value="1"/>
</dbReference>
<comment type="catalytic activity">
    <reaction evidence="8">
        <text>a lipid A + a 1,2-diacyl-sn-glycero-3-phosphocholine = a hepta-acyl lipid A + a 2-acyl-sn-glycero-3-phosphocholine</text>
        <dbReference type="Rhea" id="RHEA:74275"/>
        <dbReference type="ChEBI" id="CHEBI:57643"/>
        <dbReference type="ChEBI" id="CHEBI:57875"/>
        <dbReference type="ChEBI" id="CHEBI:193141"/>
        <dbReference type="ChEBI" id="CHEBI:193142"/>
        <dbReference type="EC" id="2.3.1.251"/>
    </reaction>
</comment>
<keyword evidence="6 8" id="KW-0998">Cell outer membrane</keyword>
<evidence type="ECO:0000256" key="2">
    <source>
        <dbReference type="ARBA" id="ARBA00006368"/>
    </source>
</evidence>
<comment type="catalytic activity">
    <reaction evidence="8">
        <text>a lipid IVA + a 1,2-diacyl-sn-glycero-3-phosphocholine = a lipid IVB + a 2-acyl-sn-glycero-3-phosphocholine</text>
        <dbReference type="Rhea" id="RHEA:74279"/>
        <dbReference type="ChEBI" id="CHEBI:57643"/>
        <dbReference type="ChEBI" id="CHEBI:57875"/>
        <dbReference type="ChEBI" id="CHEBI:176425"/>
        <dbReference type="ChEBI" id="CHEBI:193143"/>
        <dbReference type="EC" id="2.3.1.251"/>
    </reaction>
</comment>
<evidence type="ECO:0000256" key="3">
    <source>
        <dbReference type="ARBA" id="ARBA00022679"/>
    </source>
</evidence>
<keyword evidence="7 8" id="KW-0012">Acyltransferase</keyword>
<feature type="chain" id="PRO_5029064994" description="Lipid A acyltransferase PagP" evidence="8">
    <location>
        <begin position="22"/>
        <end position="187"/>
    </location>
</feature>
<evidence type="ECO:0000256" key="4">
    <source>
        <dbReference type="ARBA" id="ARBA00022729"/>
    </source>
</evidence>
<dbReference type="Proteomes" id="UP000494269">
    <property type="component" value="Unassembled WGS sequence"/>
</dbReference>
<evidence type="ECO:0000313" key="10">
    <source>
        <dbReference type="Proteomes" id="UP000494269"/>
    </source>
</evidence>
<comment type="catalytic activity">
    <reaction evidence="8">
        <text>a lipid IIA + a 1,2-diacyl-sn-glycero-3-phosphocholine = a lipid IIB + a 2-acyl-sn-glycero-3-phosphocholine</text>
        <dbReference type="Rhea" id="RHEA:74283"/>
        <dbReference type="ChEBI" id="CHEBI:57643"/>
        <dbReference type="ChEBI" id="CHEBI:57875"/>
        <dbReference type="ChEBI" id="CHEBI:193144"/>
        <dbReference type="ChEBI" id="CHEBI:193145"/>
        <dbReference type="EC" id="2.3.1.251"/>
    </reaction>
</comment>
<dbReference type="InterPro" id="IPR009746">
    <property type="entry name" value="LipidA_acyl_PagP"/>
</dbReference>
<keyword evidence="4 8" id="KW-0732">Signal</keyword>
<feature type="active site" evidence="8">
    <location>
        <position position="103"/>
    </location>
</feature>
<keyword evidence="3 8" id="KW-0808">Transferase</keyword>
<feature type="signal peptide" evidence="8">
    <location>
        <begin position="1"/>
        <end position="21"/>
    </location>
</feature>
<evidence type="ECO:0000256" key="6">
    <source>
        <dbReference type="ARBA" id="ARBA00023237"/>
    </source>
</evidence>
<name>A0A6S7A7E9_9BURK</name>
<proteinExistence type="inferred from homology"/>
<accession>A0A6S7A7E9</accession>
<reference evidence="9 10" key="1">
    <citation type="submission" date="2020-04" db="EMBL/GenBank/DDBJ databases">
        <authorList>
            <person name="De Canck E."/>
        </authorList>
    </citation>
    <scope>NUCLEOTIDE SEQUENCE [LARGE SCALE GENOMIC DNA]</scope>
    <source>
        <strain evidence="9 10">LMG 3441</strain>
    </source>
</reference>
<dbReference type="GO" id="GO:0009279">
    <property type="term" value="C:cell outer membrane"/>
    <property type="evidence" value="ECO:0007669"/>
    <property type="project" value="UniProtKB-SubCell"/>
</dbReference>
<comment type="similarity">
    <text evidence="2 8">Belongs to the lipid A palmitoyltransferase family.</text>
</comment>
<evidence type="ECO:0000313" key="9">
    <source>
        <dbReference type="EMBL" id="CAB3710821.1"/>
    </source>
</evidence>
<evidence type="ECO:0000256" key="7">
    <source>
        <dbReference type="ARBA" id="ARBA00023315"/>
    </source>
</evidence>
<protein>
    <recommendedName>
        <fullName evidence="8">Lipid A acyltransferase PagP</fullName>
        <ecNumber evidence="8">2.3.1.251</ecNumber>
    </recommendedName>
    <alternativeName>
        <fullName evidence="8">Lipid A acylation protein</fullName>
    </alternativeName>
</protein>
<dbReference type="GO" id="GO:0009245">
    <property type="term" value="P:lipid A biosynthetic process"/>
    <property type="evidence" value="ECO:0007669"/>
    <property type="project" value="UniProtKB-UniRule"/>
</dbReference>
<keyword evidence="5 8" id="KW-0472">Membrane</keyword>
<evidence type="ECO:0000256" key="5">
    <source>
        <dbReference type="ARBA" id="ARBA00023136"/>
    </source>
</evidence>
<dbReference type="InterPro" id="IPR011250">
    <property type="entry name" value="OMP/PagP_B-barrel"/>
</dbReference>
<organism evidence="9 10">
    <name type="scientific">Achromobacter kerstersii</name>
    <dbReference type="NCBI Taxonomy" id="1353890"/>
    <lineage>
        <taxon>Bacteria</taxon>
        <taxon>Pseudomonadati</taxon>
        <taxon>Pseudomonadota</taxon>
        <taxon>Betaproteobacteria</taxon>
        <taxon>Burkholderiales</taxon>
        <taxon>Alcaligenaceae</taxon>
        <taxon>Achromobacter</taxon>
    </lineage>
</organism>
<comment type="caution">
    <text evidence="8">Lacks conserved residue(s) required for the propagation of feature annotation.</text>
</comment>
<dbReference type="EC" id="2.3.1.251" evidence="8"/>
<feature type="active site" evidence="8">
    <location>
        <position position="104"/>
    </location>
</feature>
<gene>
    <name evidence="9" type="primary">pagP_1</name>
    <name evidence="8" type="synonym">pagP</name>
    <name evidence="9" type="ORF">LMG3441_03118</name>
</gene>
<comment type="function">
    <text evidence="8">Transfers a fatty acid residue from the sn-1 position of a phospholipid to the N-linked hydroxyfatty acid chain on the proximal unit of lipid A or its precursors.</text>
</comment>
<dbReference type="NCBIfam" id="NF008271">
    <property type="entry name" value="PRK11045.1"/>
    <property type="match status" value="1"/>
</dbReference>
<dbReference type="EMBL" id="CADIJQ010000004">
    <property type="protein sequence ID" value="CAB3710821.1"/>
    <property type="molecule type" value="Genomic_DNA"/>
</dbReference>
<feature type="active site" evidence="8">
    <location>
        <position position="60"/>
    </location>
</feature>
<dbReference type="SUPFAM" id="SSF56925">
    <property type="entry name" value="OMPA-like"/>
    <property type="match status" value="1"/>
</dbReference>
<evidence type="ECO:0000256" key="1">
    <source>
        <dbReference type="ARBA" id="ARBA00004442"/>
    </source>
</evidence>
<dbReference type="Gene3D" id="2.40.160.20">
    <property type="match status" value="1"/>
</dbReference>
<dbReference type="HAMAP" id="MF_00837">
    <property type="entry name" value="PagP_transferase"/>
    <property type="match status" value="1"/>
</dbReference>